<dbReference type="GO" id="GO:0003677">
    <property type="term" value="F:DNA binding"/>
    <property type="evidence" value="ECO:0007669"/>
    <property type="project" value="UniProtKB-KW"/>
</dbReference>
<dbReference type="EC" id="3.1.-.-" evidence="9"/>
<dbReference type="GO" id="GO:0046872">
    <property type="term" value="F:metal ion binding"/>
    <property type="evidence" value="ECO:0007669"/>
    <property type="project" value="UniProtKB-UniRule"/>
</dbReference>
<keyword evidence="7 9" id="KW-0238">DNA-binding</keyword>
<keyword evidence="1 9" id="KW-0540">Nuclease</keyword>
<accession>A0A176K3T0</accession>
<keyword evidence="4 9" id="KW-0378">Hydrolase</keyword>
<dbReference type="InterPro" id="IPR042211">
    <property type="entry name" value="CRISPR-assoc_Cas1_N"/>
</dbReference>
<dbReference type="STRING" id="1453497.AT15_00050"/>
<feature type="binding site" evidence="9">
    <location>
        <position position="215"/>
    </location>
    <ligand>
        <name>Mn(2+)</name>
        <dbReference type="ChEBI" id="CHEBI:29035"/>
    </ligand>
</feature>
<evidence type="ECO:0000256" key="5">
    <source>
        <dbReference type="ARBA" id="ARBA00022842"/>
    </source>
</evidence>
<comment type="function">
    <text evidence="9">CRISPR (clustered regularly interspaced short palindromic repeat), is an adaptive immune system that provides protection against mobile genetic elements (viruses, transposable elements and conjugative plasmids). CRISPR clusters contain spacers, sequences complementary to antecedent mobile elements, and target invading nucleic acids. CRISPR clusters are transcribed and processed into CRISPR RNA (crRNA). Acts as a dsDNA endonuclease. Involved in the integration of spacer DNA into the CRISPR cassette.</text>
</comment>
<evidence type="ECO:0000256" key="3">
    <source>
        <dbReference type="ARBA" id="ARBA00022759"/>
    </source>
</evidence>
<keyword evidence="5 9" id="KW-0460">Magnesium</keyword>
<sequence>MKKNYFVFSSGTLKRKDNTIALEKESGKRKYIPIEKIQSLYFFGEINFNSRLLAFLSQQQIALHVFNRNGWYVGSFAPRKQKVSGKLLTEQVKAYIERDRRITYAKEFITSAMHNMIRILKRSEKNISTQTLEQAKEKIKITNSINEIMSVEGEFRQKYYPLLAKISGQEFTGRKKQPPVGKLNSLISFGNTLLYTETLNKIYQTQLDPTISYLHEPSEMRFSLALDISEIFKPLIVDRLITNLLNKKMLTDKDFDENLNSTLLNESGKKKFINAFQDFLETTIMYPKLKRKVSYATLIRLECYKIIRSLVGGEDYEGLKMWW</sequence>
<gene>
    <name evidence="9" type="primary">cas1</name>
    <name evidence="10" type="ORF">AT15_00050</name>
</gene>
<evidence type="ECO:0000256" key="7">
    <source>
        <dbReference type="ARBA" id="ARBA00023125"/>
    </source>
</evidence>
<evidence type="ECO:0000256" key="8">
    <source>
        <dbReference type="ARBA" id="ARBA00023211"/>
    </source>
</evidence>
<comment type="caution">
    <text evidence="10">The sequence shown here is derived from an EMBL/GenBank/DDBJ whole genome shotgun (WGS) entry which is preliminary data.</text>
</comment>
<dbReference type="HAMAP" id="MF_01470">
    <property type="entry name" value="Cas1"/>
    <property type="match status" value="1"/>
</dbReference>
<dbReference type="PANTHER" id="PTHR43219">
    <property type="entry name" value="CRISPR-ASSOCIATED ENDONUCLEASE CAS1"/>
    <property type="match status" value="1"/>
</dbReference>
<dbReference type="EMBL" id="JFHK01000001">
    <property type="protein sequence ID" value="OAA32505.1"/>
    <property type="molecule type" value="Genomic_DNA"/>
</dbReference>
<dbReference type="GO" id="GO:0051607">
    <property type="term" value="P:defense response to virus"/>
    <property type="evidence" value="ECO:0007669"/>
    <property type="project" value="UniProtKB-UniRule"/>
</dbReference>
<dbReference type="NCBIfam" id="TIGR00287">
    <property type="entry name" value="cas1"/>
    <property type="match status" value="1"/>
</dbReference>
<dbReference type="OrthoDB" id="9803119at2"/>
<keyword evidence="2 9" id="KW-0479">Metal-binding</keyword>
<dbReference type="GO" id="GO:0004520">
    <property type="term" value="F:DNA endonuclease activity"/>
    <property type="evidence" value="ECO:0007669"/>
    <property type="project" value="InterPro"/>
</dbReference>
<dbReference type="InterPro" id="IPR042206">
    <property type="entry name" value="CRISPR-assoc_Cas1_C"/>
</dbReference>
<keyword evidence="8 9" id="KW-0464">Manganese</keyword>
<name>A0A176K3T0_9BACT</name>
<evidence type="ECO:0000256" key="1">
    <source>
        <dbReference type="ARBA" id="ARBA00022722"/>
    </source>
</evidence>
<evidence type="ECO:0000313" key="11">
    <source>
        <dbReference type="Proteomes" id="UP000077339"/>
    </source>
</evidence>
<evidence type="ECO:0000313" key="10">
    <source>
        <dbReference type="EMBL" id="OAA32505.1"/>
    </source>
</evidence>
<dbReference type="GO" id="GO:0043571">
    <property type="term" value="P:maintenance of CRISPR repeat elements"/>
    <property type="evidence" value="ECO:0007669"/>
    <property type="project" value="UniProtKB-UniRule"/>
</dbReference>
<dbReference type="PANTHER" id="PTHR43219:SF2">
    <property type="entry name" value="CRISPR-ASSOCIATED ENDONUCLEASE CAS1"/>
    <property type="match status" value="1"/>
</dbReference>
<protein>
    <recommendedName>
        <fullName evidence="9">CRISPR-associated endonuclease Cas1</fullName>
        <ecNumber evidence="9">3.1.-.-</ecNumber>
    </recommendedName>
</protein>
<feature type="binding site" evidence="9">
    <location>
        <position position="152"/>
    </location>
    <ligand>
        <name>Mn(2+)</name>
        <dbReference type="ChEBI" id="CHEBI:29035"/>
    </ligand>
</feature>
<keyword evidence="6 9" id="KW-0051">Antiviral defense</keyword>
<keyword evidence="3 9" id="KW-0255">Endonuclease</keyword>
<dbReference type="PATRIC" id="fig|1453497.3.peg.12"/>
<dbReference type="NCBIfam" id="TIGR03641">
    <property type="entry name" value="cas1_HMARI"/>
    <property type="match status" value="1"/>
</dbReference>
<proteinExistence type="inferred from homology"/>
<dbReference type="Proteomes" id="UP000077339">
    <property type="component" value="Unassembled WGS sequence"/>
</dbReference>
<dbReference type="GO" id="GO:0016787">
    <property type="term" value="F:hydrolase activity"/>
    <property type="evidence" value="ECO:0007669"/>
    <property type="project" value="UniProtKB-KW"/>
</dbReference>
<evidence type="ECO:0000256" key="6">
    <source>
        <dbReference type="ARBA" id="ARBA00023118"/>
    </source>
</evidence>
<organism evidence="10 11">
    <name type="scientific">Kosmotoga arenicorallina S304</name>
    <dbReference type="NCBI Taxonomy" id="1453497"/>
    <lineage>
        <taxon>Bacteria</taxon>
        <taxon>Thermotogati</taxon>
        <taxon>Thermotogota</taxon>
        <taxon>Thermotogae</taxon>
        <taxon>Kosmotogales</taxon>
        <taxon>Kosmotogaceae</taxon>
        <taxon>Kosmotoga</taxon>
    </lineage>
</organism>
<reference evidence="10 11" key="1">
    <citation type="submission" date="2014-02" db="EMBL/GenBank/DDBJ databases">
        <title>Kosmotoga genome sequencing.</title>
        <authorList>
            <person name="Pollo S.M."/>
            <person name="Charchuk R."/>
            <person name="Nesbo C.L."/>
        </authorList>
    </citation>
    <scope>NUCLEOTIDE SEQUENCE [LARGE SCALE GENOMIC DNA]</scope>
    <source>
        <strain evidence="10 11">S304</strain>
    </source>
</reference>
<dbReference type="Gene3D" id="1.20.120.920">
    <property type="entry name" value="CRISPR-associated endonuclease Cas1, C-terminal domain"/>
    <property type="match status" value="1"/>
</dbReference>
<evidence type="ECO:0000256" key="9">
    <source>
        <dbReference type="HAMAP-Rule" id="MF_01470"/>
    </source>
</evidence>
<feature type="binding site" evidence="9">
    <location>
        <position position="230"/>
    </location>
    <ligand>
        <name>Mn(2+)</name>
        <dbReference type="ChEBI" id="CHEBI:29035"/>
    </ligand>
</feature>
<comment type="cofactor">
    <cofactor evidence="9">
        <name>Mg(2+)</name>
        <dbReference type="ChEBI" id="CHEBI:18420"/>
    </cofactor>
    <cofactor evidence="9">
        <name>Mn(2+)</name>
        <dbReference type="ChEBI" id="CHEBI:29035"/>
    </cofactor>
</comment>
<dbReference type="Gene3D" id="3.100.10.20">
    <property type="entry name" value="CRISPR-associated endonuclease Cas1, N-terminal domain"/>
    <property type="match status" value="1"/>
</dbReference>
<dbReference type="InterPro" id="IPR002729">
    <property type="entry name" value="CRISPR-assoc_Cas1"/>
</dbReference>
<evidence type="ECO:0000256" key="4">
    <source>
        <dbReference type="ARBA" id="ARBA00022801"/>
    </source>
</evidence>
<keyword evidence="11" id="KW-1185">Reference proteome</keyword>
<dbReference type="AlphaFoldDB" id="A0A176K3T0"/>
<comment type="similarity">
    <text evidence="9">Belongs to the CRISPR-associated endonuclease Cas1 family.</text>
</comment>
<dbReference type="InterPro" id="IPR019858">
    <property type="entry name" value="CRISPR-assoc_Cas1_HMARI/TNEAP"/>
</dbReference>
<comment type="subunit">
    <text evidence="9">Homodimer, forms a heterotetramer with a Cas2 homodimer.</text>
</comment>
<evidence type="ECO:0000256" key="2">
    <source>
        <dbReference type="ARBA" id="ARBA00022723"/>
    </source>
</evidence>
<dbReference type="Pfam" id="PF01867">
    <property type="entry name" value="Cas_Cas1"/>
    <property type="match status" value="1"/>
</dbReference>